<protein>
    <submittedName>
        <fullName evidence="1">DUF3221 domain-containing protein</fullName>
    </submittedName>
</protein>
<accession>A0A838CSN6</accession>
<dbReference type="Pfam" id="PF11518">
    <property type="entry name" value="DUF3221"/>
    <property type="match status" value="1"/>
</dbReference>
<gene>
    <name evidence="1" type="ORF">H0266_08210</name>
</gene>
<dbReference type="Proteomes" id="UP000571017">
    <property type="component" value="Unassembled WGS sequence"/>
</dbReference>
<dbReference type="RefSeq" id="WP_181471928.1">
    <property type="nucleotide sequence ID" value="NZ_JACEFG010000002.1"/>
</dbReference>
<evidence type="ECO:0000313" key="1">
    <source>
        <dbReference type="EMBL" id="MBA2174873.1"/>
    </source>
</evidence>
<name>A0A838CSN6_9BACI</name>
<dbReference type="AlphaFoldDB" id="A0A838CSN6"/>
<proteinExistence type="predicted"/>
<dbReference type="EMBL" id="JACEFG010000002">
    <property type="protein sequence ID" value="MBA2174873.1"/>
    <property type="molecule type" value="Genomic_DNA"/>
</dbReference>
<evidence type="ECO:0000313" key="2">
    <source>
        <dbReference type="Proteomes" id="UP000571017"/>
    </source>
</evidence>
<reference evidence="1 2" key="1">
    <citation type="journal article" date="2004" name="Extremophiles">
        <title>Halobacillus locisalis sp. nov., a halophilic bacterium isolated from a marine solar saltern of the Yellow Sea in Korea.</title>
        <authorList>
            <person name="Yoon J.H."/>
            <person name="Kang K.H."/>
            <person name="Oh T.K."/>
            <person name="Park Y.H."/>
        </authorList>
    </citation>
    <scope>NUCLEOTIDE SEQUENCE [LARGE SCALE GENOMIC DNA]</scope>
    <source>
        <strain evidence="1 2">KCTC 3788</strain>
    </source>
</reference>
<organism evidence="1 2">
    <name type="scientific">Halobacillus locisalis</name>
    <dbReference type="NCBI Taxonomy" id="220753"/>
    <lineage>
        <taxon>Bacteria</taxon>
        <taxon>Bacillati</taxon>
        <taxon>Bacillota</taxon>
        <taxon>Bacilli</taxon>
        <taxon>Bacillales</taxon>
        <taxon>Bacillaceae</taxon>
        <taxon>Halobacillus</taxon>
    </lineage>
</organism>
<dbReference type="InterPro" id="IPR021598">
    <property type="entry name" value="DUF3221"/>
</dbReference>
<keyword evidence="2" id="KW-1185">Reference proteome</keyword>
<sequence length="103" mass="11478">MLRRTLISGISVLGLLLCLGCSYDEDNVNIEGITGEIEEIKEDSFLIQGSDIEVDLKYTSDTVFNGKERSKFVIGDKVKTWYASQPLESNPLQATASKIEFIE</sequence>
<comment type="caution">
    <text evidence="1">The sequence shown here is derived from an EMBL/GenBank/DDBJ whole genome shotgun (WGS) entry which is preliminary data.</text>
</comment>